<sequence>MHWLAITGHATAEAAWARARQEGLPYSEEQGSRRAGVEGGAMGRGGSRAGPPEQWLTISLVSPGTQSQGLALALTIHDDKLENILEAIEATGQDLRNRVDAVVVEVSLLHEDHKKVLKNDKHGE</sequence>
<keyword evidence="3" id="KW-1185">Reference proteome</keyword>
<protein>
    <recommendedName>
        <fullName evidence="4">Asp23/Gls24 family envelope stress response protein</fullName>
    </recommendedName>
</protein>
<evidence type="ECO:0008006" key="4">
    <source>
        <dbReference type="Google" id="ProtNLM"/>
    </source>
</evidence>
<evidence type="ECO:0000313" key="3">
    <source>
        <dbReference type="Proteomes" id="UP001066276"/>
    </source>
</evidence>
<dbReference type="Proteomes" id="UP001066276">
    <property type="component" value="Chromosome 4_1"/>
</dbReference>
<comment type="caution">
    <text evidence="2">The sequence shown here is derived from an EMBL/GenBank/DDBJ whole genome shotgun (WGS) entry which is preliminary data.</text>
</comment>
<gene>
    <name evidence="2" type="ORF">NDU88_003180</name>
</gene>
<feature type="region of interest" description="Disordered" evidence="1">
    <location>
        <begin position="20"/>
        <end position="53"/>
    </location>
</feature>
<proteinExistence type="predicted"/>
<feature type="compositionally biased region" description="Gly residues" evidence="1">
    <location>
        <begin position="37"/>
        <end position="48"/>
    </location>
</feature>
<dbReference type="AlphaFoldDB" id="A0AAV7T5R6"/>
<accession>A0AAV7T5R6</accession>
<evidence type="ECO:0000256" key="1">
    <source>
        <dbReference type="SAM" id="MobiDB-lite"/>
    </source>
</evidence>
<dbReference type="EMBL" id="JANPWB010000007">
    <property type="protein sequence ID" value="KAJ1171317.1"/>
    <property type="molecule type" value="Genomic_DNA"/>
</dbReference>
<reference evidence="2" key="1">
    <citation type="journal article" date="2022" name="bioRxiv">
        <title>Sequencing and chromosome-scale assembly of the giantPleurodeles waltlgenome.</title>
        <authorList>
            <person name="Brown T."/>
            <person name="Elewa A."/>
            <person name="Iarovenko S."/>
            <person name="Subramanian E."/>
            <person name="Araus A.J."/>
            <person name="Petzold A."/>
            <person name="Susuki M."/>
            <person name="Suzuki K.-i.T."/>
            <person name="Hayashi T."/>
            <person name="Toyoda A."/>
            <person name="Oliveira C."/>
            <person name="Osipova E."/>
            <person name="Leigh N.D."/>
            <person name="Simon A."/>
            <person name="Yun M.H."/>
        </authorList>
    </citation>
    <scope>NUCLEOTIDE SEQUENCE</scope>
    <source>
        <strain evidence="2">20211129_DDA</strain>
        <tissue evidence="2">Liver</tissue>
    </source>
</reference>
<name>A0AAV7T5R6_PLEWA</name>
<evidence type="ECO:0000313" key="2">
    <source>
        <dbReference type="EMBL" id="KAJ1171317.1"/>
    </source>
</evidence>
<organism evidence="2 3">
    <name type="scientific">Pleurodeles waltl</name>
    <name type="common">Iberian ribbed newt</name>
    <dbReference type="NCBI Taxonomy" id="8319"/>
    <lineage>
        <taxon>Eukaryota</taxon>
        <taxon>Metazoa</taxon>
        <taxon>Chordata</taxon>
        <taxon>Craniata</taxon>
        <taxon>Vertebrata</taxon>
        <taxon>Euteleostomi</taxon>
        <taxon>Amphibia</taxon>
        <taxon>Batrachia</taxon>
        <taxon>Caudata</taxon>
        <taxon>Salamandroidea</taxon>
        <taxon>Salamandridae</taxon>
        <taxon>Pleurodelinae</taxon>
        <taxon>Pleurodeles</taxon>
    </lineage>
</organism>